<proteinExistence type="predicted"/>
<gene>
    <name evidence="1" type="ORF">J2W68_000030</name>
</gene>
<organism evidence="1 2">
    <name type="scientific">Luteimonas terrae</name>
    <dbReference type="NCBI Taxonomy" id="1530191"/>
    <lineage>
        <taxon>Bacteria</taxon>
        <taxon>Pseudomonadati</taxon>
        <taxon>Pseudomonadota</taxon>
        <taxon>Gammaproteobacteria</taxon>
        <taxon>Lysobacterales</taxon>
        <taxon>Lysobacteraceae</taxon>
        <taxon>Luteimonas</taxon>
    </lineage>
</organism>
<comment type="caution">
    <text evidence="1">The sequence shown here is derived from an EMBL/GenBank/DDBJ whole genome shotgun (WGS) entry which is preliminary data.</text>
</comment>
<dbReference type="Proteomes" id="UP001256588">
    <property type="component" value="Unassembled WGS sequence"/>
</dbReference>
<dbReference type="RefSeq" id="WP_310231406.1">
    <property type="nucleotide sequence ID" value="NZ_JAVDWO010000001.1"/>
</dbReference>
<accession>A0ABU1XRE4</accession>
<dbReference type="EMBL" id="JAVDWO010000001">
    <property type="protein sequence ID" value="MDR7191328.1"/>
    <property type="molecule type" value="Genomic_DNA"/>
</dbReference>
<sequence>MHESCVQLQALIRQVTRYKTLLLVVAHWSTLRERRAGAKACWSTHAAAKAAIAARSVGLFQHQAPCSDDSRRDA</sequence>
<evidence type="ECO:0000313" key="1">
    <source>
        <dbReference type="EMBL" id="MDR7191328.1"/>
    </source>
</evidence>
<protein>
    <submittedName>
        <fullName evidence="1">Uncharacterized protein</fullName>
    </submittedName>
</protein>
<reference evidence="1 2" key="1">
    <citation type="submission" date="2023-07" db="EMBL/GenBank/DDBJ databases">
        <title>Sorghum-associated microbial communities from plants grown in Nebraska, USA.</title>
        <authorList>
            <person name="Schachtman D."/>
        </authorList>
    </citation>
    <scope>NUCLEOTIDE SEQUENCE [LARGE SCALE GENOMIC DNA]</scope>
    <source>
        <strain evidence="1 2">4099</strain>
    </source>
</reference>
<name>A0ABU1XRE4_9GAMM</name>
<evidence type="ECO:0000313" key="2">
    <source>
        <dbReference type="Proteomes" id="UP001256588"/>
    </source>
</evidence>
<keyword evidence="2" id="KW-1185">Reference proteome</keyword>